<dbReference type="GO" id="GO:0004674">
    <property type="term" value="F:protein serine/threonine kinase activity"/>
    <property type="evidence" value="ECO:0007669"/>
    <property type="project" value="UniProtKB-EC"/>
</dbReference>
<keyword evidence="14" id="KW-0472">Membrane</keyword>
<dbReference type="GO" id="GO:0010506">
    <property type="term" value="P:regulation of autophagy"/>
    <property type="evidence" value="ECO:0007669"/>
    <property type="project" value="InterPro"/>
</dbReference>
<feature type="compositionally biased region" description="Low complexity" evidence="18">
    <location>
        <begin position="590"/>
        <end position="603"/>
    </location>
</feature>
<evidence type="ECO:0000256" key="18">
    <source>
        <dbReference type="SAM" id="MobiDB-lite"/>
    </source>
</evidence>
<dbReference type="GO" id="GO:0051365">
    <property type="term" value="P:cellular response to potassium ion starvation"/>
    <property type="evidence" value="ECO:0007669"/>
    <property type="project" value="EnsemblFungi"/>
</dbReference>
<evidence type="ECO:0000256" key="8">
    <source>
        <dbReference type="ARBA" id="ARBA00022679"/>
    </source>
</evidence>
<dbReference type="Proteomes" id="UP000094455">
    <property type="component" value="Unassembled WGS sequence"/>
</dbReference>
<evidence type="ECO:0000256" key="6">
    <source>
        <dbReference type="ARBA" id="ARBA00022448"/>
    </source>
</evidence>
<dbReference type="GO" id="GO:0005524">
    <property type="term" value="F:ATP binding"/>
    <property type="evidence" value="ECO:0007669"/>
    <property type="project" value="UniProtKB-UniRule"/>
</dbReference>
<comment type="similarity">
    <text evidence="16">Belongs to the protein kinase superfamily. Ser/Thr protein kinase family. APG1/unc-51/ULK1 subfamily.</text>
</comment>
<feature type="compositionally biased region" description="Polar residues" evidence="18">
    <location>
        <begin position="487"/>
        <end position="497"/>
    </location>
</feature>
<keyword evidence="8" id="KW-0808">Transferase</keyword>
<dbReference type="GO" id="GO:0006995">
    <property type="term" value="P:cellular response to nitrogen starvation"/>
    <property type="evidence" value="ECO:0007669"/>
    <property type="project" value="EnsemblFungi"/>
</dbReference>
<dbReference type="GO" id="GO:0012505">
    <property type="term" value="C:endomembrane system"/>
    <property type="evidence" value="ECO:0007669"/>
    <property type="project" value="UniProtKB-SubCell"/>
</dbReference>
<dbReference type="GO" id="GO:0032258">
    <property type="term" value="P:cytoplasm to vacuole targeting by the Cvt pathway"/>
    <property type="evidence" value="ECO:0007669"/>
    <property type="project" value="EnsemblFungi"/>
</dbReference>
<dbReference type="EC" id="2.7.11.1" evidence="3"/>
<dbReference type="GO" id="GO:0061709">
    <property type="term" value="P:reticulophagy"/>
    <property type="evidence" value="ECO:0007669"/>
    <property type="project" value="EnsemblFungi"/>
</dbReference>
<evidence type="ECO:0000256" key="9">
    <source>
        <dbReference type="ARBA" id="ARBA00022741"/>
    </source>
</evidence>
<evidence type="ECO:0000256" key="4">
    <source>
        <dbReference type="ARBA" id="ARBA00018572"/>
    </source>
</evidence>
<dbReference type="EMBL" id="KV454001">
    <property type="protein sequence ID" value="ODQ48342.1"/>
    <property type="molecule type" value="Genomic_DNA"/>
</dbReference>
<dbReference type="Pfam" id="PF12063">
    <property type="entry name" value="ATG1-like_MIT1"/>
    <property type="match status" value="1"/>
</dbReference>
<evidence type="ECO:0000256" key="10">
    <source>
        <dbReference type="ARBA" id="ARBA00022777"/>
    </source>
</evidence>
<dbReference type="FunFam" id="1.10.510.10:FF:000817">
    <property type="entry name" value="Serine/threonine-protein kinase ATG1"/>
    <property type="match status" value="1"/>
</dbReference>
<evidence type="ECO:0000256" key="16">
    <source>
        <dbReference type="ARBA" id="ARBA00060750"/>
    </source>
</evidence>
<evidence type="ECO:0000313" key="21">
    <source>
        <dbReference type="Proteomes" id="UP000094455"/>
    </source>
</evidence>
<dbReference type="PROSITE" id="PS00108">
    <property type="entry name" value="PROTEIN_KINASE_ST"/>
    <property type="match status" value="1"/>
</dbReference>
<organism evidence="20 21">
    <name type="scientific">Pichia membranifaciens NRRL Y-2026</name>
    <dbReference type="NCBI Taxonomy" id="763406"/>
    <lineage>
        <taxon>Eukaryota</taxon>
        <taxon>Fungi</taxon>
        <taxon>Dikarya</taxon>
        <taxon>Ascomycota</taxon>
        <taxon>Saccharomycotina</taxon>
        <taxon>Pichiomycetes</taxon>
        <taxon>Pichiales</taxon>
        <taxon>Pichiaceae</taxon>
        <taxon>Pichia</taxon>
    </lineage>
</organism>
<dbReference type="InterPro" id="IPR022708">
    <property type="entry name" value="Atg1-like_tMIT"/>
</dbReference>
<dbReference type="GO" id="GO:0034045">
    <property type="term" value="C:phagophore assembly site membrane"/>
    <property type="evidence" value="ECO:0007669"/>
    <property type="project" value="TreeGrafter"/>
</dbReference>
<name>A0A1E3NQL6_9ASCO</name>
<evidence type="ECO:0000256" key="11">
    <source>
        <dbReference type="ARBA" id="ARBA00022840"/>
    </source>
</evidence>
<protein>
    <recommendedName>
        <fullName evidence="4">Serine/threonine-protein kinase ATG1</fullName>
        <ecNumber evidence="3">2.7.11.1</ecNumber>
    </recommendedName>
    <alternativeName>
        <fullName evidence="15">Autophagy-related protein 1</fullName>
    </alternativeName>
    <alternativeName>
        <fullName evidence="5">Serine/threonine-protein kinase atg1</fullName>
    </alternativeName>
</protein>
<dbReference type="Pfam" id="PF00069">
    <property type="entry name" value="Pkinase"/>
    <property type="match status" value="1"/>
</dbReference>
<evidence type="ECO:0000259" key="19">
    <source>
        <dbReference type="PROSITE" id="PS50011"/>
    </source>
</evidence>
<keyword evidence="21" id="KW-1185">Reference proteome</keyword>
<dbReference type="PROSITE" id="PS50011">
    <property type="entry name" value="PROTEIN_KINASE_DOM"/>
    <property type="match status" value="1"/>
</dbReference>
<dbReference type="GO" id="GO:0120095">
    <property type="term" value="C:vacuole-isolation membrane contact site"/>
    <property type="evidence" value="ECO:0007669"/>
    <property type="project" value="EnsemblFungi"/>
</dbReference>
<dbReference type="GO" id="GO:0034727">
    <property type="term" value="P:piecemeal microautophagy of the nucleus"/>
    <property type="evidence" value="ECO:0007669"/>
    <property type="project" value="EnsemblFungi"/>
</dbReference>
<dbReference type="FunFam" id="3.30.200.20:FF:000042">
    <property type="entry name" value="Aurora kinase A"/>
    <property type="match status" value="1"/>
</dbReference>
<evidence type="ECO:0000256" key="15">
    <source>
        <dbReference type="ARBA" id="ARBA00030237"/>
    </source>
</evidence>
<feature type="compositionally biased region" description="Basic and acidic residues" evidence="18">
    <location>
        <begin position="624"/>
        <end position="636"/>
    </location>
</feature>
<dbReference type="OrthoDB" id="346907at2759"/>
<dbReference type="AlphaFoldDB" id="A0A1E3NQL6"/>
<keyword evidence="13" id="KW-0072">Autophagy</keyword>
<dbReference type="InterPro" id="IPR045269">
    <property type="entry name" value="Atg1-like"/>
</dbReference>
<dbReference type="RefSeq" id="XP_019019455.1">
    <property type="nucleotide sequence ID" value="XM_019163191.1"/>
</dbReference>
<evidence type="ECO:0000256" key="5">
    <source>
        <dbReference type="ARBA" id="ARBA00019599"/>
    </source>
</evidence>
<dbReference type="GO" id="GO:0061908">
    <property type="term" value="C:phagophore"/>
    <property type="evidence" value="ECO:0007669"/>
    <property type="project" value="EnsemblFungi"/>
</dbReference>
<evidence type="ECO:0000256" key="17">
    <source>
        <dbReference type="PROSITE-ProRule" id="PRU10141"/>
    </source>
</evidence>
<dbReference type="InterPro" id="IPR008271">
    <property type="entry name" value="Ser/Thr_kinase_AS"/>
</dbReference>
<dbReference type="InterPro" id="IPR000719">
    <property type="entry name" value="Prot_kinase_dom"/>
</dbReference>
<reference evidence="20 21" key="1">
    <citation type="journal article" date="2016" name="Proc. Natl. Acad. Sci. U.S.A.">
        <title>Comparative genomics of biotechnologically important yeasts.</title>
        <authorList>
            <person name="Riley R."/>
            <person name="Haridas S."/>
            <person name="Wolfe K.H."/>
            <person name="Lopes M.R."/>
            <person name="Hittinger C.T."/>
            <person name="Goeker M."/>
            <person name="Salamov A.A."/>
            <person name="Wisecaver J.H."/>
            <person name="Long T.M."/>
            <person name="Calvey C.H."/>
            <person name="Aerts A.L."/>
            <person name="Barry K.W."/>
            <person name="Choi C."/>
            <person name="Clum A."/>
            <person name="Coughlan A.Y."/>
            <person name="Deshpande S."/>
            <person name="Douglass A.P."/>
            <person name="Hanson S.J."/>
            <person name="Klenk H.-P."/>
            <person name="LaButti K.M."/>
            <person name="Lapidus A."/>
            <person name="Lindquist E.A."/>
            <person name="Lipzen A.M."/>
            <person name="Meier-Kolthoff J.P."/>
            <person name="Ohm R.A."/>
            <person name="Otillar R.P."/>
            <person name="Pangilinan J.L."/>
            <person name="Peng Y."/>
            <person name="Rokas A."/>
            <person name="Rosa C.A."/>
            <person name="Scheuner C."/>
            <person name="Sibirny A.A."/>
            <person name="Slot J.C."/>
            <person name="Stielow J.B."/>
            <person name="Sun H."/>
            <person name="Kurtzman C.P."/>
            <person name="Blackwell M."/>
            <person name="Grigoriev I.V."/>
            <person name="Jeffries T.W."/>
        </authorList>
    </citation>
    <scope>NUCLEOTIDE SEQUENCE [LARGE SCALE GENOMIC DNA]</scope>
    <source>
        <strain evidence="20 21">NRRL Y-2026</strain>
    </source>
</reference>
<feature type="domain" description="Protein kinase" evidence="19">
    <location>
        <begin position="33"/>
        <end position="330"/>
    </location>
</feature>
<dbReference type="InterPro" id="IPR048941">
    <property type="entry name" value="ATG1-like_MIT2"/>
</dbReference>
<accession>A0A1E3NQL6</accession>
<dbReference type="PANTHER" id="PTHR24348">
    <property type="entry name" value="SERINE/THREONINE-PROTEIN KINASE UNC-51-RELATED"/>
    <property type="match status" value="1"/>
</dbReference>
<dbReference type="GO" id="GO:0000422">
    <property type="term" value="P:autophagy of mitochondrion"/>
    <property type="evidence" value="ECO:0007669"/>
    <property type="project" value="EnsemblFungi"/>
</dbReference>
<dbReference type="STRING" id="763406.A0A1E3NQL6"/>
<gene>
    <name evidence="20" type="ORF">PICMEDRAFT_56636</name>
</gene>
<dbReference type="GO" id="GO:1990316">
    <property type="term" value="C:Atg1/ULK1 kinase complex"/>
    <property type="evidence" value="ECO:0007669"/>
    <property type="project" value="EnsemblFungi"/>
</dbReference>
<dbReference type="PANTHER" id="PTHR24348:SF22">
    <property type="entry name" value="NON-SPECIFIC SERINE_THREONINE PROTEIN KINASE"/>
    <property type="match status" value="1"/>
</dbReference>
<evidence type="ECO:0000313" key="20">
    <source>
        <dbReference type="EMBL" id="ODQ48342.1"/>
    </source>
</evidence>
<dbReference type="GO" id="GO:0000421">
    <property type="term" value="C:autophagosome membrane"/>
    <property type="evidence" value="ECO:0007669"/>
    <property type="project" value="EnsemblFungi"/>
</dbReference>
<dbReference type="SUPFAM" id="SSF56112">
    <property type="entry name" value="Protein kinase-like (PK-like)"/>
    <property type="match status" value="1"/>
</dbReference>
<dbReference type="PROSITE" id="PS00107">
    <property type="entry name" value="PROTEIN_KINASE_ATP"/>
    <property type="match status" value="1"/>
</dbReference>
<dbReference type="Pfam" id="PF21127">
    <property type="entry name" value="ATG1-like_MIT2"/>
    <property type="match status" value="1"/>
</dbReference>
<evidence type="ECO:0000256" key="7">
    <source>
        <dbReference type="ARBA" id="ARBA00022490"/>
    </source>
</evidence>
<keyword evidence="12" id="KW-0653">Protein transport</keyword>
<dbReference type="GeneID" id="30179878"/>
<evidence type="ECO:0000256" key="12">
    <source>
        <dbReference type="ARBA" id="ARBA00022927"/>
    </source>
</evidence>
<dbReference type="GO" id="GO:0000045">
    <property type="term" value="P:autophagosome assembly"/>
    <property type="evidence" value="ECO:0007669"/>
    <property type="project" value="EnsemblFungi"/>
</dbReference>
<dbReference type="GO" id="GO:0030447">
    <property type="term" value="P:filamentous growth"/>
    <property type="evidence" value="ECO:0007669"/>
    <property type="project" value="UniProtKB-ARBA"/>
</dbReference>
<sequence>MKTGAGPGGTAAAAANPVLAAGSSETGKVVSHFRIGIEIGRGSFANVYKGVDLDNNNKTVAIKSVFRSRLKNQKLVTNLEIEIKILRNLKNPHIVSLLDCVKTDHHFHLVMDYCSLGDLSYFIRKKTQLSNHHPIIKTVLEKYPSPANSNGLNEFLVVNFAKQLSSALKFLRSQNLVHRDIKPQNLLLCSPAHSKDEFVENHYAGFWELPILKVADFGFARYLPSTSMAETLCGSPLYMAPEILRYEKYNAKADLWSVGTVIYEMVVGKPPFRASNHIELLKKIEKSNDQINFPTDFEISQDLIRLICNLLKANPTDRMGFNEFFSDPVINSNNDIYESMEESLSYSVENEEMYVSEYLVGKDRNENSLPKTEKNVINKKPSALVTASIIKQKAKKQILPNQFERQIQEPLNKLVIEEGNEDELETNGSDKKIKEDPVANNLKSNASNGIVTRENIENRIRPKSMEKSVEELLQEQQKAIKSDPDANGNNTATDPNVTVNVKLNGRDQMLSRRKNKAGNDIIVEKDYVVVEKRNVEVNTFADEISKASKPLKNPERHSFSKQRRYSMSVSPSGALKEVLDYTTERLFGATNTTANNNTGSTNTEAVSTSDRHDDYGPESTPRSSQDKPTEITKIGSSEDKVDINKIILGRNSSFKNTSLNMRESNDKTDQIDGIINKIERFAMMAHAISLYAEIKFDQVIPLPPSSNNNESNHFVDVFDLDDYNRYSGAIGLEKNMNNPEKKNNSTNSNTLQYNSVYRKLCQEGLALYLKTLLFLGEAIKASSEWWAKNKYKSNITPMMGELIQWIRNRFNESLEKAEYLKLRMNRFEEEENSAENNPEPNFICEKIIFDRAIEISKDTAIQELGHATDVNELKKCEIAYSLSVWMLESLLYQPKESDGGCLERGDQDIVENFINSIGTRLLILKSKIDNQSKGTRTD</sequence>
<keyword evidence="9 17" id="KW-0547">Nucleotide-binding</keyword>
<evidence type="ECO:0000256" key="13">
    <source>
        <dbReference type="ARBA" id="ARBA00023006"/>
    </source>
</evidence>
<dbReference type="InterPro" id="IPR017441">
    <property type="entry name" value="Protein_kinase_ATP_BS"/>
</dbReference>
<keyword evidence="11 17" id="KW-0067">ATP-binding</keyword>
<feature type="region of interest" description="Disordered" evidence="18">
    <location>
        <begin position="590"/>
        <end position="636"/>
    </location>
</feature>
<comment type="subcellular location">
    <subcellularLocation>
        <location evidence="2">Cytoplasm</location>
    </subcellularLocation>
    <subcellularLocation>
        <location evidence="1">Endomembrane system</location>
    </subcellularLocation>
</comment>
<feature type="binding site" evidence="17">
    <location>
        <position position="63"/>
    </location>
    <ligand>
        <name>ATP</name>
        <dbReference type="ChEBI" id="CHEBI:30616"/>
    </ligand>
</feature>
<keyword evidence="7" id="KW-0963">Cytoplasm</keyword>
<evidence type="ECO:0000256" key="3">
    <source>
        <dbReference type="ARBA" id="ARBA00012513"/>
    </source>
</evidence>
<dbReference type="InterPro" id="IPR011009">
    <property type="entry name" value="Kinase-like_dom_sf"/>
</dbReference>
<evidence type="ECO:0000256" key="1">
    <source>
        <dbReference type="ARBA" id="ARBA00004308"/>
    </source>
</evidence>
<dbReference type="Gene3D" id="1.10.510.10">
    <property type="entry name" value="Transferase(Phosphotransferase) domain 1"/>
    <property type="match status" value="1"/>
</dbReference>
<dbReference type="GO" id="GO:0005829">
    <property type="term" value="C:cytosol"/>
    <property type="evidence" value="ECO:0007669"/>
    <property type="project" value="EnsemblFungi"/>
</dbReference>
<feature type="region of interest" description="Disordered" evidence="18">
    <location>
        <begin position="475"/>
        <end position="497"/>
    </location>
</feature>
<keyword evidence="6" id="KW-0813">Transport</keyword>
<evidence type="ECO:0000256" key="2">
    <source>
        <dbReference type="ARBA" id="ARBA00004496"/>
    </source>
</evidence>
<dbReference type="SMART" id="SM00220">
    <property type="entry name" value="S_TKc"/>
    <property type="match status" value="1"/>
</dbReference>
<evidence type="ECO:0000256" key="14">
    <source>
        <dbReference type="ARBA" id="ARBA00023136"/>
    </source>
</evidence>
<proteinExistence type="inferred from homology"/>
<keyword evidence="10" id="KW-0418">Kinase</keyword>